<dbReference type="EMBL" id="CAMAPF010001068">
    <property type="protein sequence ID" value="CAH9144615.1"/>
    <property type="molecule type" value="Genomic_DNA"/>
</dbReference>
<reference evidence="1" key="1">
    <citation type="submission" date="2022-07" db="EMBL/GenBank/DDBJ databases">
        <authorList>
            <person name="Macas J."/>
            <person name="Novak P."/>
            <person name="Neumann P."/>
        </authorList>
    </citation>
    <scope>NUCLEOTIDE SEQUENCE</scope>
</reference>
<dbReference type="AlphaFoldDB" id="A0AAV0G9L3"/>
<dbReference type="Proteomes" id="UP001152523">
    <property type="component" value="Unassembled WGS sequence"/>
</dbReference>
<protein>
    <submittedName>
        <fullName evidence="1">Uncharacterized protein</fullName>
    </submittedName>
</protein>
<keyword evidence="2" id="KW-1185">Reference proteome</keyword>
<evidence type="ECO:0000313" key="1">
    <source>
        <dbReference type="EMBL" id="CAH9144615.1"/>
    </source>
</evidence>
<accession>A0AAV0G9L3</accession>
<name>A0AAV0G9L3_9ASTE</name>
<sequence length="100" mass="11276">MISGNINFFFVFFYEEHQFLSNSEATYERTTEWCTRLRVGVNTVMRTHVSARRPDSGAMTGLLVVKFGVRRVPGLRACGGLGRSGLRHRIKGFSDSGRAF</sequence>
<gene>
    <name evidence="1" type="ORF">CEPIT_LOCUS41575</name>
</gene>
<evidence type="ECO:0000313" key="2">
    <source>
        <dbReference type="Proteomes" id="UP001152523"/>
    </source>
</evidence>
<comment type="caution">
    <text evidence="1">The sequence shown here is derived from an EMBL/GenBank/DDBJ whole genome shotgun (WGS) entry which is preliminary data.</text>
</comment>
<proteinExistence type="predicted"/>
<organism evidence="1 2">
    <name type="scientific">Cuscuta epithymum</name>
    <dbReference type="NCBI Taxonomy" id="186058"/>
    <lineage>
        <taxon>Eukaryota</taxon>
        <taxon>Viridiplantae</taxon>
        <taxon>Streptophyta</taxon>
        <taxon>Embryophyta</taxon>
        <taxon>Tracheophyta</taxon>
        <taxon>Spermatophyta</taxon>
        <taxon>Magnoliopsida</taxon>
        <taxon>eudicotyledons</taxon>
        <taxon>Gunneridae</taxon>
        <taxon>Pentapetalae</taxon>
        <taxon>asterids</taxon>
        <taxon>lamiids</taxon>
        <taxon>Solanales</taxon>
        <taxon>Convolvulaceae</taxon>
        <taxon>Cuscuteae</taxon>
        <taxon>Cuscuta</taxon>
        <taxon>Cuscuta subgen. Cuscuta</taxon>
    </lineage>
</organism>